<keyword evidence="1" id="KW-1133">Transmembrane helix</keyword>
<gene>
    <name evidence="2" type="ORF">COY31_00435</name>
</gene>
<dbReference type="EMBL" id="PFNM01000007">
    <property type="protein sequence ID" value="PIZ45389.1"/>
    <property type="molecule type" value="Genomic_DNA"/>
</dbReference>
<name>A0A2M7TGX4_9BACT</name>
<dbReference type="Proteomes" id="UP000230553">
    <property type="component" value="Unassembled WGS sequence"/>
</dbReference>
<sequence length="168" mass="18804">MDKELIKILNELKNVAPDAGYSAKSRNLLLAEINADKRTAPKKFSLADILVAVYSRRPIYVIAATAFALILIVSSSAFYMINKMDRQDFVVKAGEVNNSIQVKLDEIKYLLGSKEIDYNKGVVIQTMLLEATEELKQASEESDSNKSLEKIKSAQETLYKIDALLQNK</sequence>
<evidence type="ECO:0000256" key="1">
    <source>
        <dbReference type="SAM" id="Phobius"/>
    </source>
</evidence>
<keyword evidence="1" id="KW-0472">Membrane</keyword>
<protein>
    <recommendedName>
        <fullName evidence="4">DUF5667 domain-containing protein</fullName>
    </recommendedName>
</protein>
<proteinExistence type="predicted"/>
<comment type="caution">
    <text evidence="2">The sequence shown here is derived from an EMBL/GenBank/DDBJ whole genome shotgun (WGS) entry which is preliminary data.</text>
</comment>
<feature type="transmembrane region" description="Helical" evidence="1">
    <location>
        <begin position="59"/>
        <end position="81"/>
    </location>
</feature>
<accession>A0A2M7TGX4</accession>
<reference evidence="3" key="1">
    <citation type="submission" date="2017-09" db="EMBL/GenBank/DDBJ databases">
        <title>Depth-based differentiation of microbial function through sediment-hosted aquifers and enrichment of novel symbionts in the deep terrestrial subsurface.</title>
        <authorList>
            <person name="Probst A.J."/>
            <person name="Ladd B."/>
            <person name="Jarett J.K."/>
            <person name="Geller-Mcgrath D.E."/>
            <person name="Sieber C.M.K."/>
            <person name="Emerson J.B."/>
            <person name="Anantharaman K."/>
            <person name="Thomas B.C."/>
            <person name="Malmstrom R."/>
            <person name="Stieglmeier M."/>
            <person name="Klingl A."/>
            <person name="Woyke T."/>
            <person name="Ryan C.M."/>
            <person name="Banfield J.F."/>
        </authorList>
    </citation>
    <scope>NUCLEOTIDE SEQUENCE [LARGE SCALE GENOMIC DNA]</scope>
</reference>
<evidence type="ECO:0008006" key="4">
    <source>
        <dbReference type="Google" id="ProtNLM"/>
    </source>
</evidence>
<organism evidence="2 3">
    <name type="scientific">Candidatus Wolfebacteria bacterium CG_4_10_14_0_2_um_filter_39_18</name>
    <dbReference type="NCBI Taxonomy" id="1975061"/>
    <lineage>
        <taxon>Bacteria</taxon>
        <taxon>Candidatus Wolfeibacteriota</taxon>
    </lineage>
</organism>
<evidence type="ECO:0000313" key="2">
    <source>
        <dbReference type="EMBL" id="PIZ45389.1"/>
    </source>
</evidence>
<keyword evidence="1" id="KW-0812">Transmembrane</keyword>
<evidence type="ECO:0000313" key="3">
    <source>
        <dbReference type="Proteomes" id="UP000230553"/>
    </source>
</evidence>
<dbReference type="AlphaFoldDB" id="A0A2M7TGX4"/>